<evidence type="ECO:0000256" key="2">
    <source>
        <dbReference type="ARBA" id="ARBA00023157"/>
    </source>
</evidence>
<dbReference type="EMBL" id="JNBS01005332">
    <property type="protein sequence ID" value="OQR80433.1"/>
    <property type="molecule type" value="Genomic_DNA"/>
</dbReference>
<evidence type="ECO:0000313" key="4">
    <source>
        <dbReference type="EMBL" id="OQR80433.1"/>
    </source>
</evidence>
<feature type="non-terminal residue" evidence="4">
    <location>
        <position position="1"/>
    </location>
</feature>
<keyword evidence="5" id="KW-1185">Reference proteome</keyword>
<dbReference type="SMART" id="SM00223">
    <property type="entry name" value="APPLE"/>
    <property type="match status" value="2"/>
</dbReference>
<dbReference type="Proteomes" id="UP000243217">
    <property type="component" value="Unassembled WGS sequence"/>
</dbReference>
<dbReference type="Pfam" id="PF14295">
    <property type="entry name" value="PAN_4"/>
    <property type="match status" value="3"/>
</dbReference>
<dbReference type="PANTHER" id="PTHR33946:SF4">
    <property type="entry name" value="COAGULATION FACTOR XI"/>
    <property type="match status" value="1"/>
</dbReference>
<gene>
    <name evidence="4" type="ORF">THRCLA_23488</name>
</gene>
<dbReference type="Gene3D" id="3.50.4.10">
    <property type="entry name" value="Hepatocyte Growth Factor"/>
    <property type="match status" value="3"/>
</dbReference>
<name>A0A1V9Y3Z2_9STRA</name>
<sequence length="213" mass="22308">DVDYSGNDITSTQRLSPTACCADCNATPGCTLYVWSGGVCWLKKSAGAKSSSPGAYSAFLATTSVTPTPTPPPTCSNYEQNVDYYGNDIKSTQRASPNDCCGDCTATPGCVLYVWNNANSGTCWLKNAKGAQSPLPGGYSASVGTTTSTPTPTPPQSCTNYQQNVDYYGNDIKSTQRASPNDCCADCSATPGCKLYVWNNANGGTCWLKNAQG</sequence>
<dbReference type="STRING" id="74557.A0A1V9Y3Z2"/>
<organism evidence="4 5">
    <name type="scientific">Thraustotheca clavata</name>
    <dbReference type="NCBI Taxonomy" id="74557"/>
    <lineage>
        <taxon>Eukaryota</taxon>
        <taxon>Sar</taxon>
        <taxon>Stramenopiles</taxon>
        <taxon>Oomycota</taxon>
        <taxon>Saprolegniomycetes</taxon>
        <taxon>Saprolegniales</taxon>
        <taxon>Achlyaceae</taxon>
        <taxon>Thraustotheca</taxon>
    </lineage>
</organism>
<evidence type="ECO:0000313" key="5">
    <source>
        <dbReference type="Proteomes" id="UP000243217"/>
    </source>
</evidence>
<dbReference type="InterPro" id="IPR000177">
    <property type="entry name" value="Apple"/>
</dbReference>
<dbReference type="GO" id="GO:0006508">
    <property type="term" value="P:proteolysis"/>
    <property type="evidence" value="ECO:0007669"/>
    <property type="project" value="InterPro"/>
</dbReference>
<comment type="caution">
    <text evidence="4">The sequence shown here is derived from an EMBL/GenBank/DDBJ whole genome shotgun (WGS) entry which is preliminary data.</text>
</comment>
<dbReference type="GO" id="GO:0005576">
    <property type="term" value="C:extracellular region"/>
    <property type="evidence" value="ECO:0007669"/>
    <property type="project" value="InterPro"/>
</dbReference>
<feature type="non-terminal residue" evidence="4">
    <location>
        <position position="213"/>
    </location>
</feature>
<feature type="domain" description="Apple" evidence="3">
    <location>
        <begin position="158"/>
        <end position="213"/>
    </location>
</feature>
<keyword evidence="1" id="KW-0677">Repeat</keyword>
<proteinExistence type="predicted"/>
<evidence type="ECO:0000259" key="3">
    <source>
        <dbReference type="PROSITE" id="PS50948"/>
    </source>
</evidence>
<evidence type="ECO:0000256" key="1">
    <source>
        <dbReference type="ARBA" id="ARBA00022737"/>
    </source>
</evidence>
<protein>
    <submittedName>
        <fullName evidence="4">Carbohydrate-binding protein</fullName>
    </submittedName>
</protein>
<dbReference type="PANTHER" id="PTHR33946">
    <property type="match status" value="1"/>
</dbReference>
<reference evidence="4 5" key="1">
    <citation type="journal article" date="2014" name="Genome Biol. Evol.">
        <title>The secreted proteins of Achlya hypogyna and Thraustotheca clavata identify the ancestral oomycete secretome and reveal gene acquisitions by horizontal gene transfer.</title>
        <authorList>
            <person name="Misner I."/>
            <person name="Blouin N."/>
            <person name="Leonard G."/>
            <person name="Richards T.A."/>
            <person name="Lane C.E."/>
        </authorList>
    </citation>
    <scope>NUCLEOTIDE SEQUENCE [LARGE SCALE GENOMIC DNA]</scope>
    <source>
        <strain evidence="4 5">ATCC 34112</strain>
    </source>
</reference>
<dbReference type="PROSITE" id="PS50948">
    <property type="entry name" value="PAN"/>
    <property type="match status" value="1"/>
</dbReference>
<dbReference type="AlphaFoldDB" id="A0A1V9Y3Z2"/>
<dbReference type="OrthoDB" id="78172at2759"/>
<dbReference type="InterPro" id="IPR003609">
    <property type="entry name" value="Pan_app"/>
</dbReference>
<keyword evidence="2" id="KW-1015">Disulfide bond</keyword>
<accession>A0A1V9Y3Z2</accession>